<dbReference type="InParanoid" id="H2ZCT5"/>
<dbReference type="Proteomes" id="UP000007875">
    <property type="component" value="Unassembled WGS sequence"/>
</dbReference>
<keyword evidence="2" id="KW-1185">Reference proteome</keyword>
<accession>H2ZCT5</accession>
<proteinExistence type="predicted"/>
<sequence length="77" mass="8552">MNLAYVAEHFESLQLYALALGCLLASPGNNDRAKKLASTRYDEINSQLEILCKDKSPLIGLVLISSFMKTFKDDTNV</sequence>
<reference evidence="1" key="3">
    <citation type="submission" date="2025-09" db="UniProtKB">
        <authorList>
            <consortium name="Ensembl"/>
        </authorList>
    </citation>
    <scope>IDENTIFICATION</scope>
</reference>
<dbReference type="AlphaFoldDB" id="H2ZCT5"/>
<dbReference type="HOGENOM" id="CLU_2637358_0_0_1"/>
<reference evidence="2" key="1">
    <citation type="submission" date="2003-08" db="EMBL/GenBank/DDBJ databases">
        <authorList>
            <person name="Birren B."/>
            <person name="Nusbaum C."/>
            <person name="Abebe A."/>
            <person name="Abouelleil A."/>
            <person name="Adekoya E."/>
            <person name="Ait-zahra M."/>
            <person name="Allen N."/>
            <person name="Allen T."/>
            <person name="An P."/>
            <person name="Anderson M."/>
            <person name="Anderson S."/>
            <person name="Arachchi H."/>
            <person name="Armbruster J."/>
            <person name="Bachantsang P."/>
            <person name="Baldwin J."/>
            <person name="Barry A."/>
            <person name="Bayul T."/>
            <person name="Blitshsteyn B."/>
            <person name="Bloom T."/>
            <person name="Blye J."/>
            <person name="Boguslavskiy L."/>
            <person name="Borowsky M."/>
            <person name="Boukhgalter B."/>
            <person name="Brunache A."/>
            <person name="Butler J."/>
            <person name="Calixte N."/>
            <person name="Calvo S."/>
            <person name="Camarata J."/>
            <person name="Campo K."/>
            <person name="Chang J."/>
            <person name="Cheshatsang Y."/>
            <person name="Citroen M."/>
            <person name="Collymore A."/>
            <person name="Considine T."/>
            <person name="Cook A."/>
            <person name="Cooke P."/>
            <person name="Corum B."/>
            <person name="Cuomo C."/>
            <person name="David R."/>
            <person name="Dawoe T."/>
            <person name="Degray S."/>
            <person name="Dodge S."/>
            <person name="Dooley K."/>
            <person name="Dorje P."/>
            <person name="Dorjee K."/>
            <person name="Dorris L."/>
            <person name="Duffey N."/>
            <person name="Dupes A."/>
            <person name="Elkins T."/>
            <person name="Engels R."/>
            <person name="Erickson J."/>
            <person name="Farina A."/>
            <person name="Faro S."/>
            <person name="Ferreira P."/>
            <person name="Fischer H."/>
            <person name="Fitzgerald M."/>
            <person name="Foley K."/>
            <person name="Gage D."/>
            <person name="Galagan J."/>
            <person name="Gearin G."/>
            <person name="Gnerre S."/>
            <person name="Gnirke A."/>
            <person name="Goyette A."/>
            <person name="Graham J."/>
            <person name="Grandbois E."/>
            <person name="Gyaltsen K."/>
            <person name="Hafez N."/>
            <person name="Hagopian D."/>
            <person name="Hagos B."/>
            <person name="Hall J."/>
            <person name="Hatcher B."/>
            <person name="Heller A."/>
            <person name="Higgins H."/>
            <person name="Honan T."/>
            <person name="Horn A."/>
            <person name="Houde N."/>
            <person name="Hughes L."/>
            <person name="Hulme W."/>
            <person name="Husby E."/>
            <person name="Iliev I."/>
            <person name="Jaffe D."/>
            <person name="Jones C."/>
            <person name="Kamal M."/>
            <person name="Kamat A."/>
            <person name="Kamvysselis M."/>
            <person name="Karlsson E."/>
            <person name="Kells C."/>
            <person name="Kieu A."/>
            <person name="Kisner P."/>
            <person name="Kodira C."/>
            <person name="Kulbokas E."/>
            <person name="Labutti K."/>
            <person name="Lama D."/>
            <person name="Landers T."/>
            <person name="Leger J."/>
            <person name="Levine S."/>
            <person name="Lewis D."/>
            <person name="Lewis T."/>
            <person name="Lindblad-toh K."/>
            <person name="Liu X."/>
            <person name="Lokyitsang T."/>
            <person name="Lokyitsang Y."/>
            <person name="Lucien O."/>
            <person name="Lui A."/>
            <person name="Ma L.J."/>
            <person name="Mabbitt R."/>
            <person name="Macdonald J."/>
            <person name="Maclean C."/>
            <person name="Major J."/>
            <person name="Manning J."/>
            <person name="Marabella R."/>
            <person name="Maru K."/>
            <person name="Matthews C."/>
            <person name="Mauceli E."/>
            <person name="Mccarthy M."/>
            <person name="Mcdonough S."/>
            <person name="Mcghee T."/>
            <person name="Meldrim J."/>
            <person name="Meneus L."/>
            <person name="Mesirov J."/>
            <person name="Mihalev A."/>
            <person name="Mihova T."/>
            <person name="Mikkelsen T."/>
            <person name="Mlenga V."/>
            <person name="Moru K."/>
            <person name="Mozes J."/>
            <person name="Mulrain L."/>
            <person name="Munson G."/>
            <person name="Naylor J."/>
            <person name="Newes C."/>
            <person name="Nguyen C."/>
            <person name="Nguyen N."/>
            <person name="Nguyen T."/>
            <person name="Nicol R."/>
            <person name="Nielsen C."/>
            <person name="Nizzari M."/>
            <person name="Norbu C."/>
            <person name="Norbu N."/>
            <person name="O'donnell P."/>
            <person name="Okoawo O."/>
            <person name="O'leary S."/>
            <person name="Omotosho B."/>
            <person name="O'neill K."/>
            <person name="Osman S."/>
            <person name="Parker S."/>
            <person name="Perrin D."/>
            <person name="Phunkhang P."/>
            <person name="Piqani B."/>
            <person name="Purcell S."/>
            <person name="Rachupka T."/>
            <person name="Ramasamy U."/>
            <person name="Rameau R."/>
            <person name="Ray V."/>
            <person name="Raymond C."/>
            <person name="Retta R."/>
            <person name="Richardson S."/>
            <person name="Rise C."/>
            <person name="Rodriguez J."/>
            <person name="Rogers J."/>
            <person name="Rogov P."/>
            <person name="Rutman M."/>
            <person name="Schupbach R."/>
            <person name="Seaman C."/>
            <person name="Settipalli S."/>
            <person name="Sharpe T."/>
            <person name="Sheridan J."/>
            <person name="Sherpa N."/>
            <person name="Shi J."/>
            <person name="Smirnov S."/>
            <person name="Smith C."/>
            <person name="Sougnez C."/>
            <person name="Spencer B."/>
            <person name="Stalker J."/>
            <person name="Stange-thomann N."/>
            <person name="Stavropoulos S."/>
            <person name="Stetson K."/>
            <person name="Stone C."/>
            <person name="Stone S."/>
            <person name="Stubbs M."/>
            <person name="Talamas J."/>
            <person name="Tchuinga P."/>
            <person name="Tenzing P."/>
            <person name="Tesfaye S."/>
            <person name="Theodore J."/>
            <person name="Thoulutsang Y."/>
            <person name="Topham K."/>
            <person name="Towey S."/>
            <person name="Tsamla T."/>
            <person name="Tsomo N."/>
            <person name="Vallee D."/>
            <person name="Vassiliev H."/>
            <person name="Venkataraman V."/>
            <person name="Vinson J."/>
            <person name="Vo A."/>
            <person name="Wade C."/>
            <person name="Wang S."/>
            <person name="Wangchuk T."/>
            <person name="Wangdi T."/>
            <person name="Whittaker C."/>
            <person name="Wilkinson J."/>
            <person name="Wu Y."/>
            <person name="Wyman D."/>
            <person name="Yadav S."/>
            <person name="Yang S."/>
            <person name="Yang X."/>
            <person name="Yeager S."/>
            <person name="Yee E."/>
            <person name="Young G."/>
            <person name="Zainoun J."/>
            <person name="Zembeck L."/>
            <person name="Zimmer A."/>
            <person name="Zody M."/>
            <person name="Lander E."/>
        </authorList>
    </citation>
    <scope>NUCLEOTIDE SEQUENCE [LARGE SCALE GENOMIC DNA]</scope>
</reference>
<reference evidence="1" key="2">
    <citation type="submission" date="2025-08" db="UniProtKB">
        <authorList>
            <consortium name="Ensembl"/>
        </authorList>
    </citation>
    <scope>IDENTIFICATION</scope>
</reference>
<evidence type="ECO:0000313" key="1">
    <source>
        <dbReference type="Ensembl" id="ENSCSAVP00000015401.1"/>
    </source>
</evidence>
<organism evidence="1 2">
    <name type="scientific">Ciona savignyi</name>
    <name type="common">Pacific transparent sea squirt</name>
    <dbReference type="NCBI Taxonomy" id="51511"/>
    <lineage>
        <taxon>Eukaryota</taxon>
        <taxon>Metazoa</taxon>
        <taxon>Chordata</taxon>
        <taxon>Tunicata</taxon>
        <taxon>Ascidiacea</taxon>
        <taxon>Phlebobranchia</taxon>
        <taxon>Cionidae</taxon>
        <taxon>Ciona</taxon>
    </lineage>
</organism>
<evidence type="ECO:0000313" key="2">
    <source>
        <dbReference type="Proteomes" id="UP000007875"/>
    </source>
</evidence>
<dbReference type="Ensembl" id="ENSCSAVT00000015578.1">
    <property type="protein sequence ID" value="ENSCSAVP00000015401.1"/>
    <property type="gene ID" value="ENSCSAVG00000009037.1"/>
</dbReference>
<name>H2ZCT5_CIOSA</name>
<protein>
    <submittedName>
        <fullName evidence="1">Uncharacterized protein</fullName>
    </submittedName>
</protein>